<gene>
    <name evidence="19" type="primary">LIG3</name>
    <name evidence="19" type="ORF">L345_07162</name>
</gene>
<dbReference type="SMART" id="SM00292">
    <property type="entry name" value="BRCT"/>
    <property type="match status" value="1"/>
</dbReference>
<feature type="domain" description="BRCT" evidence="18">
    <location>
        <begin position="718"/>
        <end position="798"/>
    </location>
</feature>
<evidence type="ECO:0000256" key="11">
    <source>
        <dbReference type="ARBA" id="ARBA00023242"/>
    </source>
</evidence>
<keyword evidence="20" id="KW-1185">Reference proteome</keyword>
<dbReference type="NCBIfam" id="TIGR00574">
    <property type="entry name" value="dnl1"/>
    <property type="match status" value="1"/>
</dbReference>
<feature type="non-terminal residue" evidence="19">
    <location>
        <position position="1"/>
    </location>
</feature>
<keyword evidence="4 13" id="KW-0436">Ligase</keyword>
<reference evidence="19 20" key="1">
    <citation type="journal article" date="2013" name="Proc. Natl. Acad. Sci. U.S.A.">
        <title>The king cobra genome reveals dynamic gene evolution and adaptation in the snake venom system.</title>
        <authorList>
            <person name="Vonk F.J."/>
            <person name="Casewell N.R."/>
            <person name="Henkel C.V."/>
            <person name="Heimberg A.M."/>
            <person name="Jansen H.J."/>
            <person name="McCleary R.J."/>
            <person name="Kerkkamp H.M."/>
            <person name="Vos R.A."/>
            <person name="Guerreiro I."/>
            <person name="Calvete J.J."/>
            <person name="Wuster W."/>
            <person name="Woods A.E."/>
            <person name="Logan J.M."/>
            <person name="Harrison R.A."/>
            <person name="Castoe T.A."/>
            <person name="de Koning A.P."/>
            <person name="Pollock D.D."/>
            <person name="Yandell M."/>
            <person name="Calderon D."/>
            <person name="Renjifo C."/>
            <person name="Currier R.B."/>
            <person name="Salgado D."/>
            <person name="Pla D."/>
            <person name="Sanz L."/>
            <person name="Hyder A.S."/>
            <person name="Ribeiro J.M."/>
            <person name="Arntzen J.W."/>
            <person name="van den Thillart G.E."/>
            <person name="Boetzer M."/>
            <person name="Pirovano W."/>
            <person name="Dirks R.P."/>
            <person name="Spaink H.P."/>
            <person name="Duboule D."/>
            <person name="McGlinn E."/>
            <person name="Kini R.M."/>
            <person name="Richardson M.K."/>
        </authorList>
    </citation>
    <scope>NUCLEOTIDE SEQUENCE</scope>
    <source>
        <tissue evidence="19">Blood</tissue>
    </source>
</reference>
<dbReference type="Pfam" id="PF04679">
    <property type="entry name" value="DNA_ligase_A_C"/>
    <property type="match status" value="1"/>
</dbReference>
<comment type="caution">
    <text evidence="19">The sequence shown here is derived from an EMBL/GenBank/DDBJ whole genome shotgun (WGS) entry which is preliminary data.</text>
</comment>
<dbReference type="EC" id="6.5.1.1" evidence="13"/>
<evidence type="ECO:0000256" key="14">
    <source>
        <dbReference type="RuleBase" id="RU004196"/>
    </source>
</evidence>
<dbReference type="GO" id="GO:0006273">
    <property type="term" value="P:lagging strand elongation"/>
    <property type="evidence" value="ECO:0007669"/>
    <property type="project" value="TreeGrafter"/>
</dbReference>
<evidence type="ECO:0000256" key="12">
    <source>
        <dbReference type="ARBA" id="ARBA00034003"/>
    </source>
</evidence>
<dbReference type="PANTHER" id="PTHR45674">
    <property type="entry name" value="DNA LIGASE 1/3 FAMILY MEMBER"/>
    <property type="match status" value="1"/>
</dbReference>
<feature type="region of interest" description="Disordered" evidence="15">
    <location>
        <begin position="644"/>
        <end position="713"/>
    </location>
</feature>
<keyword evidence="6" id="KW-0479">Metal-binding</keyword>
<dbReference type="GO" id="GO:0008270">
    <property type="term" value="F:zinc ion binding"/>
    <property type="evidence" value="ECO:0007669"/>
    <property type="project" value="UniProtKB-KW"/>
</dbReference>
<evidence type="ECO:0000259" key="17">
    <source>
        <dbReference type="PROSITE" id="PS50160"/>
    </source>
</evidence>
<comment type="subcellular location">
    <subcellularLocation>
        <location evidence="2">Nucleus</location>
    </subcellularLocation>
</comment>
<dbReference type="InterPro" id="IPR036957">
    <property type="entry name" value="Znf_PARP_sf"/>
</dbReference>
<feature type="domain" description="ATP-dependent DNA ligase family profile" evidence="17">
    <location>
        <begin position="415"/>
        <end position="533"/>
    </location>
</feature>
<dbReference type="FunFam" id="1.10.3260.10:FF:000002">
    <property type="entry name" value="DNA ligase"/>
    <property type="match status" value="1"/>
</dbReference>
<dbReference type="InterPro" id="IPR001510">
    <property type="entry name" value="Znf_PARP"/>
</dbReference>
<keyword evidence="11" id="KW-0539">Nucleus</keyword>
<evidence type="ECO:0000256" key="4">
    <source>
        <dbReference type="ARBA" id="ARBA00022598"/>
    </source>
</evidence>
<dbReference type="PANTHER" id="PTHR45674:SF9">
    <property type="entry name" value="DNA LIGASE 3"/>
    <property type="match status" value="1"/>
</dbReference>
<comment type="cofactor">
    <cofactor evidence="1">
        <name>Mg(2+)</name>
        <dbReference type="ChEBI" id="CHEBI:18420"/>
    </cofactor>
</comment>
<dbReference type="GO" id="GO:0071897">
    <property type="term" value="P:DNA biosynthetic process"/>
    <property type="evidence" value="ECO:0007669"/>
    <property type="project" value="InterPro"/>
</dbReference>
<keyword evidence="7 13" id="KW-0547">Nucleotide-binding</keyword>
<comment type="similarity">
    <text evidence="3 14">Belongs to the ATP-dependent DNA ligase family.</text>
</comment>
<evidence type="ECO:0000256" key="15">
    <source>
        <dbReference type="SAM" id="MobiDB-lite"/>
    </source>
</evidence>
<dbReference type="Gene3D" id="2.40.50.140">
    <property type="entry name" value="Nucleic acid-binding proteins"/>
    <property type="match status" value="1"/>
</dbReference>
<dbReference type="CDD" id="cd07902">
    <property type="entry name" value="Adenylation_DNA_ligase_III"/>
    <property type="match status" value="1"/>
</dbReference>
<evidence type="ECO:0000256" key="10">
    <source>
        <dbReference type="ARBA" id="ARBA00022840"/>
    </source>
</evidence>
<dbReference type="SUPFAM" id="SSF52113">
    <property type="entry name" value="BRCT domain"/>
    <property type="match status" value="1"/>
</dbReference>
<dbReference type="Gene3D" id="3.40.50.10190">
    <property type="entry name" value="BRCT domain"/>
    <property type="match status" value="1"/>
</dbReference>
<keyword evidence="10 13" id="KW-0067">ATP-binding</keyword>
<evidence type="ECO:0000256" key="1">
    <source>
        <dbReference type="ARBA" id="ARBA00001946"/>
    </source>
</evidence>
<evidence type="ECO:0000256" key="9">
    <source>
        <dbReference type="ARBA" id="ARBA00022833"/>
    </source>
</evidence>
<dbReference type="CDD" id="cd18431">
    <property type="entry name" value="BRCT_DNA_ligase_III"/>
    <property type="match status" value="1"/>
</dbReference>
<dbReference type="InterPro" id="IPR031916">
    <property type="entry name" value="LIG3_BRCT"/>
</dbReference>
<evidence type="ECO:0000259" key="18">
    <source>
        <dbReference type="PROSITE" id="PS50172"/>
    </source>
</evidence>
<dbReference type="GO" id="GO:0005524">
    <property type="term" value="F:ATP binding"/>
    <property type="evidence" value="ECO:0007669"/>
    <property type="project" value="UniProtKB-KW"/>
</dbReference>
<dbReference type="SUPFAM" id="SSF57716">
    <property type="entry name" value="Glucocorticoid receptor-like (DNA-binding domain)"/>
    <property type="match status" value="1"/>
</dbReference>
<dbReference type="SMART" id="SM01336">
    <property type="entry name" value="zf-PARP"/>
    <property type="match status" value="1"/>
</dbReference>
<dbReference type="Pfam" id="PF16759">
    <property type="entry name" value="LIG3_BRCT"/>
    <property type="match status" value="1"/>
</dbReference>
<dbReference type="CDD" id="cd07967">
    <property type="entry name" value="OBF_DNA_ligase_III"/>
    <property type="match status" value="1"/>
</dbReference>
<dbReference type="FunFam" id="2.40.50.140:FF:000085">
    <property type="entry name" value="DNA ligase"/>
    <property type="match status" value="1"/>
</dbReference>
<evidence type="ECO:0000256" key="6">
    <source>
        <dbReference type="ARBA" id="ARBA00022723"/>
    </source>
</evidence>
<evidence type="ECO:0000259" key="16">
    <source>
        <dbReference type="PROSITE" id="PS50064"/>
    </source>
</evidence>
<keyword evidence="8" id="KW-0863">Zinc-finger</keyword>
<comment type="catalytic activity">
    <reaction evidence="12 13">
        <text>ATP + (deoxyribonucleotide)n-3'-hydroxyl + 5'-phospho-(deoxyribonucleotide)m = (deoxyribonucleotide)n+m + AMP + diphosphate.</text>
        <dbReference type="EC" id="6.5.1.1"/>
    </reaction>
</comment>
<keyword evidence="5" id="KW-0235">DNA replication</keyword>
<protein>
    <recommendedName>
        <fullName evidence="13">DNA ligase</fullName>
        <ecNumber evidence="13">6.5.1.1</ecNumber>
    </recommendedName>
</protein>
<proteinExistence type="inferred from homology"/>
<dbReference type="Proteomes" id="UP000018936">
    <property type="component" value="Unassembled WGS sequence"/>
</dbReference>
<dbReference type="InterPro" id="IPR012310">
    <property type="entry name" value="DNA_ligase_ATP-dep_cent"/>
</dbReference>
<dbReference type="Gene3D" id="3.30.1740.10">
    <property type="entry name" value="Zinc finger, PARP-type"/>
    <property type="match status" value="1"/>
</dbReference>
<dbReference type="AlphaFoldDB" id="V8NXS7"/>
<keyword evidence="9" id="KW-0862">Zinc</keyword>
<dbReference type="InterPro" id="IPR000977">
    <property type="entry name" value="DNA_ligase_ATP-dep"/>
</dbReference>
<feature type="compositionally biased region" description="Basic residues" evidence="15">
    <location>
        <begin position="669"/>
        <end position="680"/>
    </location>
</feature>
<evidence type="ECO:0000256" key="7">
    <source>
        <dbReference type="ARBA" id="ARBA00022741"/>
    </source>
</evidence>
<keyword evidence="13" id="KW-0233">DNA recombination</keyword>
<dbReference type="EMBL" id="AZIM01001400">
    <property type="protein sequence ID" value="ETE67054.1"/>
    <property type="molecule type" value="Genomic_DNA"/>
</dbReference>
<evidence type="ECO:0000313" key="19">
    <source>
        <dbReference type="EMBL" id="ETE67054.1"/>
    </source>
</evidence>
<dbReference type="InterPro" id="IPR036420">
    <property type="entry name" value="BRCT_dom_sf"/>
</dbReference>
<dbReference type="InterPro" id="IPR012308">
    <property type="entry name" value="DNA_ligase_ATP-dep_N"/>
</dbReference>
<dbReference type="InterPro" id="IPR016059">
    <property type="entry name" value="DNA_ligase_ATP-dep_CS"/>
</dbReference>
<dbReference type="Gene3D" id="3.30.470.30">
    <property type="entry name" value="DNA ligase/mRNA capping enzyme"/>
    <property type="match status" value="1"/>
</dbReference>
<keyword evidence="13" id="KW-0227">DNA damage</keyword>
<dbReference type="GO" id="GO:0003910">
    <property type="term" value="F:DNA ligase (ATP) activity"/>
    <property type="evidence" value="ECO:0007669"/>
    <property type="project" value="UniProtKB-EC"/>
</dbReference>
<dbReference type="Gene3D" id="1.10.3260.10">
    <property type="entry name" value="DNA ligase, ATP-dependent, N-terminal domain"/>
    <property type="match status" value="1"/>
</dbReference>
<keyword evidence="13" id="KW-0234">DNA repair</keyword>
<dbReference type="SUPFAM" id="SSF50249">
    <property type="entry name" value="Nucleic acid-binding proteins"/>
    <property type="match status" value="1"/>
</dbReference>
<evidence type="ECO:0000256" key="13">
    <source>
        <dbReference type="RuleBase" id="RU000617"/>
    </source>
</evidence>
<dbReference type="SUPFAM" id="SSF56091">
    <property type="entry name" value="DNA ligase/mRNA capping enzyme, catalytic domain"/>
    <property type="match status" value="1"/>
</dbReference>
<accession>V8NXS7</accession>
<dbReference type="SUPFAM" id="SSF117018">
    <property type="entry name" value="ATP-dependent DNA ligase DNA-binding domain"/>
    <property type="match status" value="1"/>
</dbReference>
<dbReference type="InterPro" id="IPR012309">
    <property type="entry name" value="DNA_ligase_ATP-dep_C"/>
</dbReference>
<dbReference type="InterPro" id="IPR036599">
    <property type="entry name" value="DNA_ligase_N_sf"/>
</dbReference>
<dbReference type="GO" id="GO:0070421">
    <property type="term" value="C:DNA ligase III-XRCC1 complex"/>
    <property type="evidence" value="ECO:0007669"/>
    <property type="project" value="TreeGrafter"/>
</dbReference>
<feature type="compositionally biased region" description="Basic and acidic residues" evidence="15">
    <location>
        <begin position="681"/>
        <end position="713"/>
    </location>
</feature>
<dbReference type="Pfam" id="PF04675">
    <property type="entry name" value="DNA_ligase_A_N"/>
    <property type="match status" value="1"/>
</dbReference>
<feature type="domain" description="PARP-type" evidence="16">
    <location>
        <begin position="6"/>
        <end position="44"/>
    </location>
</feature>
<evidence type="ECO:0000256" key="3">
    <source>
        <dbReference type="ARBA" id="ARBA00007572"/>
    </source>
</evidence>
<dbReference type="InterPro" id="IPR001357">
    <property type="entry name" value="BRCT_dom"/>
</dbReference>
<dbReference type="PROSITE" id="PS50064">
    <property type="entry name" value="ZF_PARP_2"/>
    <property type="match status" value="1"/>
</dbReference>
<dbReference type="GO" id="GO:0006302">
    <property type="term" value="P:double-strand break repair"/>
    <property type="evidence" value="ECO:0007669"/>
    <property type="project" value="TreeGrafter"/>
</dbReference>
<dbReference type="GO" id="GO:0003677">
    <property type="term" value="F:DNA binding"/>
    <property type="evidence" value="ECO:0007669"/>
    <property type="project" value="InterPro"/>
</dbReference>
<dbReference type="FunFam" id="3.40.50.10190:FF:000032">
    <property type="entry name" value="DNA ligase"/>
    <property type="match status" value="1"/>
</dbReference>
<dbReference type="PROSITE" id="PS50160">
    <property type="entry name" value="DNA_LIGASE_A3"/>
    <property type="match status" value="1"/>
</dbReference>
<dbReference type="InterPro" id="IPR012340">
    <property type="entry name" value="NA-bd_OB-fold"/>
</dbReference>
<evidence type="ECO:0000256" key="5">
    <source>
        <dbReference type="ARBA" id="ARBA00022705"/>
    </source>
</evidence>
<feature type="region of interest" description="Disordered" evidence="15">
    <location>
        <begin position="64"/>
        <end position="111"/>
    </location>
</feature>
<evidence type="ECO:0000256" key="8">
    <source>
        <dbReference type="ARBA" id="ARBA00022771"/>
    </source>
</evidence>
<evidence type="ECO:0000256" key="2">
    <source>
        <dbReference type="ARBA" id="ARBA00004123"/>
    </source>
</evidence>
<dbReference type="OrthoDB" id="206088at2759"/>
<evidence type="ECO:0000313" key="20">
    <source>
        <dbReference type="Proteomes" id="UP000018936"/>
    </source>
</evidence>
<feature type="compositionally biased region" description="Polar residues" evidence="15">
    <location>
        <begin position="90"/>
        <end position="106"/>
    </location>
</feature>
<dbReference type="PROSITE" id="PS00697">
    <property type="entry name" value="DNA_LIGASE_A1"/>
    <property type="match status" value="1"/>
</dbReference>
<dbReference type="Pfam" id="PF01068">
    <property type="entry name" value="DNA_ligase_A_M"/>
    <property type="match status" value="2"/>
</dbReference>
<dbReference type="Gene3D" id="3.30.1490.70">
    <property type="match status" value="1"/>
</dbReference>
<name>V8NXS7_OPHHA</name>
<dbReference type="PROSITE" id="PS00333">
    <property type="entry name" value="DNA_LIGASE_A2"/>
    <property type="match status" value="1"/>
</dbReference>
<dbReference type="GO" id="GO:0006310">
    <property type="term" value="P:DNA recombination"/>
    <property type="evidence" value="ECO:0007669"/>
    <property type="project" value="UniProtKB-KW"/>
</dbReference>
<dbReference type="PROSITE" id="PS50172">
    <property type="entry name" value="BRCT"/>
    <property type="match status" value="1"/>
</dbReference>
<dbReference type="InterPro" id="IPR050191">
    <property type="entry name" value="ATP-dep_DNA_ligase"/>
</dbReference>
<organism evidence="19 20">
    <name type="scientific">Ophiophagus hannah</name>
    <name type="common">King cobra</name>
    <name type="synonym">Naja hannah</name>
    <dbReference type="NCBI Taxonomy" id="8665"/>
    <lineage>
        <taxon>Eukaryota</taxon>
        <taxon>Metazoa</taxon>
        <taxon>Chordata</taxon>
        <taxon>Craniata</taxon>
        <taxon>Vertebrata</taxon>
        <taxon>Euteleostomi</taxon>
        <taxon>Lepidosauria</taxon>
        <taxon>Squamata</taxon>
        <taxon>Bifurcata</taxon>
        <taxon>Unidentata</taxon>
        <taxon>Episquamata</taxon>
        <taxon>Toxicofera</taxon>
        <taxon>Serpentes</taxon>
        <taxon>Colubroidea</taxon>
        <taxon>Elapidae</taxon>
        <taxon>Elapinae</taxon>
        <taxon>Ophiophagus</taxon>
    </lineage>
</organism>
<sequence length="912" mass="103063">MAEQRYCVDYAKRGTAGCKKCKEKILKGMVRIGKVVPNPFTESDLSSKTANTPKKKAVIQAKISPTGQISSPKKMPLVSSNPSPRKFSGFTETASSGSSHKPSLSTEKSDPKHKDCLLREFRKLCAMVADESSYNVKTQIIQNFLQKGSGGDGFRGDLYLTIKLLLPGVIKSVYNLNDKQIVKLFSRTFNCSQEDMIRDLEQGDVSETVRIFFEQSKSCPPAAKSLLTIQEVDEFLTQLSKLSKEEEQQNLLQEVASRCTANDLKCIIRLIKHDLKMNAGAKHVLDALDPNAYEAFKASRNLHDVVERVLKNQQESQPGMKKILSVQAALMTPVQPMLAEACKSIEYAMKKCPNGMYAEIKYDGERVQVHKQGDHFCYFSRSLKPVLPHKVAHFKDFIPKAFPGGHSMILDAEKAAFQDANVCLFVFDCIYFNDISLMDRPLRERRKFLHDNMKASDLADMINRVIREGLEGLVLKDLKSIYEPGKRHWLKVKKDYLNEGAMADTADLVVLGAFYGQGSKGGMMSIFLMGCYDPDSQKWCTVTKCAGGHDDATLARLQKELDMVKISKDPSKIPDWLKINKNYYPDFIVPDPKAHTADGISIRFPRCTRIRDDKDWTTSTTLPQLRELYQISKEKTDFLVVAAEEENSTAGSSGETEGQPKLSSPQKAAKQHSKKSPAKAKKPEVSKLVDKSPLKKTEGKRGEKRKAPEMEGEKRKQMLLDVFTGVKLYLPPSVEGFRKLKRYFVAYDGDLVQEYDATSATHVMERMEDNPAAKHVSPEWIWECIRKRRLNNKSSIVLCSSSSLKSQSSITMEKVSLHQNSNHSHGKYQTLNQSSYLSSHYYPYQQFSFRHDQHLMFTMFPLLINNMLPIGIFKIPTFKKKIPVTHHPKEMGCKLFPTLALYTANPCCLEMH</sequence>